<dbReference type="STRING" id="933388.S8B6W5"/>
<feature type="domain" description="HNH nuclease" evidence="2">
    <location>
        <begin position="8"/>
        <end position="62"/>
    </location>
</feature>
<protein>
    <recommendedName>
        <fullName evidence="2">HNH nuclease domain-containing protein</fullName>
    </recommendedName>
</protein>
<dbReference type="HOGENOM" id="CLU_051391_0_0_1"/>
<dbReference type="InterPro" id="IPR003615">
    <property type="entry name" value="HNH_nuc"/>
</dbReference>
<dbReference type="eggNOG" id="ENOG502SR67">
    <property type="taxonomic scope" value="Eukaryota"/>
</dbReference>
<sequence length="259" mass="29708">MGEYLDSDLVVASHLFAWGHGQDAMDAIFGRKAQSELFSPRNGLLLPVHIEKVFDIGKLAIVPHLPESTCMSIETIKTWLLNEPRDYQVKILDQKWDRLDDRVYRLHPLTFRDLDGRKLQFRTSFRPSARYVYFHYCIQVLRHAWQHNEAKAGQRAADSLKHEDGRPFWCTPGRYLPKNMLLAFVEELGHEYKPLLQGASCPTVGNSDLLLEVAANQVKNRSSILDTNQEAPEDEQSTDDDGSNGDDLSFEYSSWVEKD</sequence>
<dbReference type="PhylomeDB" id="S8B6W5"/>
<feature type="region of interest" description="Disordered" evidence="1">
    <location>
        <begin position="221"/>
        <end position="259"/>
    </location>
</feature>
<organism evidence="3 4">
    <name type="scientific">Penicillium oxalicum (strain 114-2 / CGMCC 5302)</name>
    <name type="common">Penicillium decumbens</name>
    <dbReference type="NCBI Taxonomy" id="933388"/>
    <lineage>
        <taxon>Eukaryota</taxon>
        <taxon>Fungi</taxon>
        <taxon>Dikarya</taxon>
        <taxon>Ascomycota</taxon>
        <taxon>Pezizomycotina</taxon>
        <taxon>Eurotiomycetes</taxon>
        <taxon>Eurotiomycetidae</taxon>
        <taxon>Eurotiales</taxon>
        <taxon>Aspergillaceae</taxon>
        <taxon>Penicillium</taxon>
    </lineage>
</organism>
<evidence type="ECO:0000313" key="4">
    <source>
        <dbReference type="Proteomes" id="UP000019376"/>
    </source>
</evidence>
<dbReference type="Pfam" id="PF13391">
    <property type="entry name" value="HNH_2"/>
    <property type="match status" value="1"/>
</dbReference>
<evidence type="ECO:0000259" key="2">
    <source>
        <dbReference type="Pfam" id="PF13391"/>
    </source>
</evidence>
<accession>S8B6W5</accession>
<feature type="compositionally biased region" description="Acidic residues" evidence="1">
    <location>
        <begin position="231"/>
        <end position="244"/>
    </location>
</feature>
<evidence type="ECO:0000256" key="1">
    <source>
        <dbReference type="SAM" id="MobiDB-lite"/>
    </source>
</evidence>
<proteinExistence type="predicted"/>
<reference evidence="3 4" key="1">
    <citation type="journal article" date="2013" name="PLoS ONE">
        <title>Genomic and secretomic analyses reveal unique features of the lignocellulolytic enzyme system of Penicillium decumbens.</title>
        <authorList>
            <person name="Liu G."/>
            <person name="Zhang L."/>
            <person name="Wei X."/>
            <person name="Zou G."/>
            <person name="Qin Y."/>
            <person name="Ma L."/>
            <person name="Li J."/>
            <person name="Zheng H."/>
            <person name="Wang S."/>
            <person name="Wang C."/>
            <person name="Xun L."/>
            <person name="Zhao G.-P."/>
            <person name="Zhou Z."/>
            <person name="Qu Y."/>
        </authorList>
    </citation>
    <scope>NUCLEOTIDE SEQUENCE [LARGE SCALE GENOMIC DNA]</scope>
    <source>
        <strain evidence="4">114-2 / CGMCC 5302</strain>
    </source>
</reference>
<dbReference type="Proteomes" id="UP000019376">
    <property type="component" value="Unassembled WGS sequence"/>
</dbReference>
<feature type="compositionally biased region" description="Polar residues" evidence="1">
    <location>
        <begin position="221"/>
        <end position="230"/>
    </location>
</feature>
<evidence type="ECO:0000313" key="3">
    <source>
        <dbReference type="EMBL" id="EPS34663.1"/>
    </source>
</evidence>
<name>S8B6W5_PENO1</name>
<dbReference type="EMBL" id="KB644415">
    <property type="protein sequence ID" value="EPS34663.1"/>
    <property type="molecule type" value="Genomic_DNA"/>
</dbReference>
<dbReference type="OrthoDB" id="5386595at2759"/>
<dbReference type="AlphaFoldDB" id="S8B6W5"/>
<gene>
    <name evidence="3" type="ORF">PDE_09627</name>
</gene>
<keyword evidence="4" id="KW-1185">Reference proteome</keyword>